<evidence type="ECO:0000313" key="8">
    <source>
        <dbReference type="Proteomes" id="UP000266673"/>
    </source>
</evidence>
<gene>
    <name evidence="7" type="ORF">C2G38_1979392</name>
</gene>
<evidence type="ECO:0000313" key="7">
    <source>
        <dbReference type="EMBL" id="RIB10698.1"/>
    </source>
</evidence>
<dbReference type="InterPro" id="IPR011332">
    <property type="entry name" value="Ribosomal_zn-bd"/>
</dbReference>
<comment type="caution">
    <text evidence="7">The sequence shown here is derived from an EMBL/GenBank/DDBJ whole genome shotgun (WGS) entry which is preliminary data.</text>
</comment>
<comment type="subcellular location">
    <subcellularLocation>
        <location evidence="1">Mitochondrion</location>
    </subcellularLocation>
</comment>
<dbReference type="PANTHER" id="PTHR47037">
    <property type="entry name" value="39S RIBOSOMAL PROTEIN L33, MITOCHONDRIAL"/>
    <property type="match status" value="1"/>
</dbReference>
<comment type="similarity">
    <text evidence="2">Belongs to the bacterial ribosomal protein bL33 family.</text>
</comment>
<keyword evidence="5" id="KW-0687">Ribonucleoprotein</keyword>
<feature type="non-terminal residue" evidence="7">
    <location>
        <position position="1"/>
    </location>
</feature>
<organism evidence="7 8">
    <name type="scientific">Gigaspora rosea</name>
    <dbReference type="NCBI Taxonomy" id="44941"/>
    <lineage>
        <taxon>Eukaryota</taxon>
        <taxon>Fungi</taxon>
        <taxon>Fungi incertae sedis</taxon>
        <taxon>Mucoromycota</taxon>
        <taxon>Glomeromycotina</taxon>
        <taxon>Glomeromycetes</taxon>
        <taxon>Diversisporales</taxon>
        <taxon>Gigasporaceae</taxon>
        <taxon>Gigaspora</taxon>
    </lineage>
</organism>
<accession>A0A397UN79</accession>
<dbReference type="OrthoDB" id="275534at2759"/>
<dbReference type="Proteomes" id="UP000266673">
    <property type="component" value="Unassembled WGS sequence"/>
</dbReference>
<name>A0A397UN79_9GLOM</name>
<dbReference type="PANTHER" id="PTHR47037:SF1">
    <property type="entry name" value="LARGE RIBOSOMAL SUBUNIT PROTEIN BL33M"/>
    <property type="match status" value="1"/>
</dbReference>
<keyword evidence="4" id="KW-0496">Mitochondrion</keyword>
<sequence length="51" mass="5981">RTTIVKLVSAAGTGYFYTRTRPRQLPKLSFIKYDPIIRRHVLFTEQKIRGS</sequence>
<dbReference type="AlphaFoldDB" id="A0A397UN79"/>
<reference evidence="7 8" key="1">
    <citation type="submission" date="2018-06" db="EMBL/GenBank/DDBJ databases">
        <title>Comparative genomics reveals the genomic features of Rhizophagus irregularis, R. cerebriforme, R. diaphanum and Gigaspora rosea, and their symbiotic lifestyle signature.</title>
        <authorList>
            <person name="Morin E."/>
            <person name="San Clemente H."/>
            <person name="Chen E.C.H."/>
            <person name="De La Providencia I."/>
            <person name="Hainaut M."/>
            <person name="Kuo A."/>
            <person name="Kohler A."/>
            <person name="Murat C."/>
            <person name="Tang N."/>
            <person name="Roy S."/>
            <person name="Loubradou J."/>
            <person name="Henrissat B."/>
            <person name="Grigoriev I.V."/>
            <person name="Corradi N."/>
            <person name="Roux C."/>
            <person name="Martin F.M."/>
        </authorList>
    </citation>
    <scope>NUCLEOTIDE SEQUENCE [LARGE SCALE GENOMIC DNA]</scope>
    <source>
        <strain evidence="7 8">DAOM 194757</strain>
    </source>
</reference>
<dbReference type="NCBIfam" id="TIGR01023">
    <property type="entry name" value="rpmG_bact"/>
    <property type="match status" value="1"/>
</dbReference>
<dbReference type="GO" id="GO:0005739">
    <property type="term" value="C:mitochondrion"/>
    <property type="evidence" value="ECO:0007669"/>
    <property type="project" value="UniProtKB-SubCell"/>
</dbReference>
<dbReference type="EMBL" id="QKWP01001220">
    <property type="protein sequence ID" value="RIB10698.1"/>
    <property type="molecule type" value="Genomic_DNA"/>
</dbReference>
<dbReference type="InterPro" id="IPR038584">
    <property type="entry name" value="Ribosomal_bL33_sf"/>
</dbReference>
<evidence type="ECO:0000256" key="3">
    <source>
        <dbReference type="ARBA" id="ARBA00022980"/>
    </source>
</evidence>
<keyword evidence="8" id="KW-1185">Reference proteome</keyword>
<evidence type="ECO:0000256" key="1">
    <source>
        <dbReference type="ARBA" id="ARBA00004173"/>
    </source>
</evidence>
<dbReference type="GO" id="GO:0005840">
    <property type="term" value="C:ribosome"/>
    <property type="evidence" value="ECO:0007669"/>
    <property type="project" value="UniProtKB-KW"/>
</dbReference>
<evidence type="ECO:0000256" key="6">
    <source>
        <dbReference type="ARBA" id="ARBA00035275"/>
    </source>
</evidence>
<dbReference type="Gene3D" id="2.20.28.120">
    <property type="entry name" value="Ribosomal protein L33"/>
    <property type="match status" value="1"/>
</dbReference>
<dbReference type="GO" id="GO:0003735">
    <property type="term" value="F:structural constituent of ribosome"/>
    <property type="evidence" value="ECO:0007669"/>
    <property type="project" value="InterPro"/>
</dbReference>
<dbReference type="InterPro" id="IPR052008">
    <property type="entry name" value="Mitoribosomal_protein_bL33"/>
</dbReference>
<evidence type="ECO:0000256" key="4">
    <source>
        <dbReference type="ARBA" id="ARBA00023128"/>
    </source>
</evidence>
<protein>
    <recommendedName>
        <fullName evidence="6">Large ribosomal subunit protein bL33m</fullName>
    </recommendedName>
</protein>
<proteinExistence type="inferred from homology"/>
<dbReference type="STRING" id="44941.A0A397UN79"/>
<dbReference type="SUPFAM" id="SSF57829">
    <property type="entry name" value="Zn-binding ribosomal proteins"/>
    <property type="match status" value="1"/>
</dbReference>
<dbReference type="Pfam" id="PF00471">
    <property type="entry name" value="Ribosomal_L33"/>
    <property type="match status" value="1"/>
</dbReference>
<evidence type="ECO:0000256" key="2">
    <source>
        <dbReference type="ARBA" id="ARBA00007596"/>
    </source>
</evidence>
<dbReference type="GO" id="GO:1990904">
    <property type="term" value="C:ribonucleoprotein complex"/>
    <property type="evidence" value="ECO:0007669"/>
    <property type="project" value="UniProtKB-KW"/>
</dbReference>
<evidence type="ECO:0000256" key="5">
    <source>
        <dbReference type="ARBA" id="ARBA00023274"/>
    </source>
</evidence>
<dbReference type="InterPro" id="IPR001705">
    <property type="entry name" value="Ribosomal_bL33"/>
</dbReference>
<dbReference type="GO" id="GO:0006412">
    <property type="term" value="P:translation"/>
    <property type="evidence" value="ECO:0007669"/>
    <property type="project" value="InterPro"/>
</dbReference>
<keyword evidence="3" id="KW-0689">Ribosomal protein</keyword>